<reference evidence="1 2" key="1">
    <citation type="submission" date="2018-10" db="EMBL/GenBank/DDBJ databases">
        <title>Dokdonia luteus sp. nov., isolated from sea water.</title>
        <authorList>
            <person name="Zhou L.Y."/>
            <person name="Du Z.J."/>
        </authorList>
    </citation>
    <scope>NUCLEOTIDE SEQUENCE [LARGE SCALE GENOMIC DNA]</scope>
    <source>
        <strain evidence="1 2">SH27</strain>
    </source>
</reference>
<proteinExistence type="predicted"/>
<gene>
    <name evidence="1" type="ORF">EAX61_02955</name>
</gene>
<name>A0A3M0GFS6_9FLAO</name>
<dbReference type="EMBL" id="REFV01000002">
    <property type="protein sequence ID" value="RMB63367.1"/>
    <property type="molecule type" value="Genomic_DNA"/>
</dbReference>
<comment type="caution">
    <text evidence="1">The sequence shown here is derived from an EMBL/GenBank/DDBJ whole genome shotgun (WGS) entry which is preliminary data.</text>
</comment>
<dbReference type="Proteomes" id="UP000281985">
    <property type="component" value="Unassembled WGS sequence"/>
</dbReference>
<protein>
    <submittedName>
        <fullName evidence="1">Uncharacterized protein</fullName>
    </submittedName>
</protein>
<keyword evidence="2" id="KW-1185">Reference proteome</keyword>
<dbReference type="AlphaFoldDB" id="A0A3M0GFS6"/>
<sequence>MKTLILIFSIFTLGFTTEELSRNDEINVETFIYDGFEGGYYFFTDTSRKAVILEADNETTINKNLLQRDDAIGKRFEVRYKKNKQQDDSSQGILVHLEQA</sequence>
<evidence type="ECO:0000313" key="1">
    <source>
        <dbReference type="EMBL" id="RMB63367.1"/>
    </source>
</evidence>
<organism evidence="1 2">
    <name type="scientific">Dokdonia sinensis</name>
    <dbReference type="NCBI Taxonomy" id="2479847"/>
    <lineage>
        <taxon>Bacteria</taxon>
        <taxon>Pseudomonadati</taxon>
        <taxon>Bacteroidota</taxon>
        <taxon>Flavobacteriia</taxon>
        <taxon>Flavobacteriales</taxon>
        <taxon>Flavobacteriaceae</taxon>
        <taxon>Dokdonia</taxon>
    </lineage>
</organism>
<accession>A0A3M0GFS6</accession>
<evidence type="ECO:0000313" key="2">
    <source>
        <dbReference type="Proteomes" id="UP000281985"/>
    </source>
</evidence>
<dbReference type="OrthoDB" id="1453558at2"/>
<dbReference type="RefSeq" id="WP_121916170.1">
    <property type="nucleotide sequence ID" value="NZ_REFV01000002.1"/>
</dbReference>